<evidence type="ECO:0000256" key="1">
    <source>
        <dbReference type="SAM" id="SignalP"/>
    </source>
</evidence>
<protein>
    <submittedName>
        <fullName evidence="2">Carboxypeptidase-like regulatory domain-containing protein</fullName>
    </submittedName>
</protein>
<dbReference type="Gene3D" id="2.60.40.1120">
    <property type="entry name" value="Carboxypeptidase-like, regulatory domain"/>
    <property type="match status" value="1"/>
</dbReference>
<dbReference type="SUPFAM" id="SSF49464">
    <property type="entry name" value="Carboxypeptidase regulatory domain-like"/>
    <property type="match status" value="1"/>
</dbReference>
<reference evidence="2 3" key="1">
    <citation type="journal article" date="2015" name="Int. J. Syst. Evol. Microbiol.">
        <title>Carboxylicivirga linearis sp. nov., isolated from a sea cucumber culture pond.</title>
        <authorList>
            <person name="Wang F.Q."/>
            <person name="Zhou Y.X."/>
            <person name="Lin X.Z."/>
            <person name="Chen G.J."/>
            <person name="Du Z.J."/>
        </authorList>
    </citation>
    <scope>NUCLEOTIDE SEQUENCE [LARGE SCALE GENOMIC DNA]</scope>
    <source>
        <strain evidence="2 3">FB218</strain>
    </source>
</reference>
<keyword evidence="3" id="KW-1185">Reference proteome</keyword>
<dbReference type="RefSeq" id="WP_212219667.1">
    <property type="nucleotide sequence ID" value="NZ_JAGUCO010000032.1"/>
</dbReference>
<proteinExistence type="predicted"/>
<name>A0ABS5K1A1_9BACT</name>
<gene>
    <name evidence="2" type="ORF">KEM10_21640</name>
</gene>
<evidence type="ECO:0000313" key="3">
    <source>
        <dbReference type="Proteomes" id="UP000708576"/>
    </source>
</evidence>
<feature type="chain" id="PRO_5046032228" evidence="1">
    <location>
        <begin position="19"/>
        <end position="369"/>
    </location>
</feature>
<dbReference type="Proteomes" id="UP000708576">
    <property type="component" value="Unassembled WGS sequence"/>
</dbReference>
<evidence type="ECO:0000313" key="2">
    <source>
        <dbReference type="EMBL" id="MBS2100904.1"/>
    </source>
</evidence>
<dbReference type="Pfam" id="PF13715">
    <property type="entry name" value="CarbopepD_reg_2"/>
    <property type="match status" value="1"/>
</dbReference>
<keyword evidence="1" id="KW-0732">Signal</keyword>
<comment type="caution">
    <text evidence="2">The sequence shown here is derived from an EMBL/GenBank/DDBJ whole genome shotgun (WGS) entry which is preliminary data.</text>
</comment>
<dbReference type="EMBL" id="JAGUCO010000032">
    <property type="protein sequence ID" value="MBS2100904.1"/>
    <property type="molecule type" value="Genomic_DNA"/>
</dbReference>
<feature type="signal peptide" evidence="1">
    <location>
        <begin position="1"/>
        <end position="18"/>
    </location>
</feature>
<sequence>MRKLLLILCLFWGVTSHALSYTIKGEVRDAQTNQPVEFASIYIDGTTIGTITGMDGNFELSFEDNYKQIVISHISYDNAVQDIDVNADTYLTILLVPKQVDIAPVTVESVNMKAIHMDYFKKVFLGVDRWGKKAEILNDSVLYFDVEYPEKLFVPGKGPYNYFIARASEPLKVALPDLGYVLTYDLVDFTEKYNPQIKRNSIQLLGYSFFTEEEAKSKSQQKRFYKNRQKAYYNSTTHFVRSLYEGTLGQNGYKVSQIVKDTTSNIVQFESFDIGTCNCIVYMEHEAWLNGLKGNEYEILYYYTGKKPRDLMFKKIDPKDQRVKVSGCYYLKDICVVREDGSLPGGEIIFDGEMINKRIGAALPYDIKF</sequence>
<dbReference type="InterPro" id="IPR008969">
    <property type="entry name" value="CarboxyPept-like_regulatory"/>
</dbReference>
<accession>A0ABS5K1A1</accession>
<organism evidence="2 3">
    <name type="scientific">Carboxylicivirga linearis</name>
    <dbReference type="NCBI Taxonomy" id="1628157"/>
    <lineage>
        <taxon>Bacteria</taxon>
        <taxon>Pseudomonadati</taxon>
        <taxon>Bacteroidota</taxon>
        <taxon>Bacteroidia</taxon>
        <taxon>Marinilabiliales</taxon>
        <taxon>Marinilabiliaceae</taxon>
        <taxon>Carboxylicivirga</taxon>
    </lineage>
</organism>